<dbReference type="Proteomes" id="UP001284901">
    <property type="component" value="Unassembled WGS sequence"/>
</dbReference>
<organism evidence="1 4">
    <name type="scientific">Actinotignum timonense</name>
    <dbReference type="NCBI Taxonomy" id="1870995"/>
    <lineage>
        <taxon>Bacteria</taxon>
        <taxon>Bacillati</taxon>
        <taxon>Actinomycetota</taxon>
        <taxon>Actinomycetes</taxon>
        <taxon>Actinomycetales</taxon>
        <taxon>Actinomycetaceae</taxon>
        <taxon>Actinotignum</taxon>
    </lineage>
</organism>
<evidence type="ECO:0000313" key="1">
    <source>
        <dbReference type="EMBL" id="MDY5140728.1"/>
    </source>
</evidence>
<gene>
    <name evidence="1" type="ORF">R6G74_05295</name>
    <name evidence="2" type="ORF">R6P33_05000</name>
</gene>
<name>A0AAW9HDG5_9ACTO</name>
<dbReference type="GeneID" id="92813733"/>
<proteinExistence type="predicted"/>
<protein>
    <submittedName>
        <fullName evidence="1">DUF2505 domain-containing protein</fullName>
    </submittedName>
</protein>
<dbReference type="InterPro" id="IPR019639">
    <property type="entry name" value="DUF2505"/>
</dbReference>
<dbReference type="RefSeq" id="WP_159454961.1">
    <property type="nucleotide sequence ID" value="NZ_CAUPFC010000011.1"/>
</dbReference>
<dbReference type="Proteomes" id="UP001288320">
    <property type="component" value="Unassembled WGS sequence"/>
</dbReference>
<dbReference type="AlphaFoldDB" id="A0AAW9HDG5"/>
<dbReference type="Pfam" id="PF10698">
    <property type="entry name" value="DUF2505"/>
    <property type="match status" value="1"/>
</dbReference>
<dbReference type="EMBL" id="JAWNFV010000009">
    <property type="protein sequence ID" value="MDY5140728.1"/>
    <property type="molecule type" value="Genomic_DNA"/>
</dbReference>
<dbReference type="EMBL" id="JAWNFY010000011">
    <property type="protein sequence ID" value="MDY5146381.1"/>
    <property type="molecule type" value="Genomic_DNA"/>
</dbReference>
<evidence type="ECO:0000313" key="4">
    <source>
        <dbReference type="Proteomes" id="UP001288320"/>
    </source>
</evidence>
<reference evidence="1 3" key="1">
    <citation type="submission" date="2023-10" db="EMBL/GenBank/DDBJ databases">
        <title>Whole Genome based description of the genera Actinobaculum and Actinotignum reveals a complex phylogenetic relationship within the species included in the genus Actinotignum.</title>
        <authorList>
            <person name="Jensen C.S."/>
            <person name="Dargis R."/>
            <person name="Kemp M."/>
            <person name="Christensen J.J."/>
        </authorList>
    </citation>
    <scope>NUCLEOTIDE SEQUENCE</scope>
    <source>
        <strain evidence="2 3">SLA_B089</strain>
        <strain evidence="1">SLA_B245</strain>
    </source>
</reference>
<evidence type="ECO:0000313" key="3">
    <source>
        <dbReference type="Proteomes" id="UP001284901"/>
    </source>
</evidence>
<keyword evidence="3" id="KW-1185">Reference proteome</keyword>
<accession>A0AAW9HDG5</accession>
<evidence type="ECO:0000313" key="2">
    <source>
        <dbReference type="EMBL" id="MDY5146381.1"/>
    </source>
</evidence>
<comment type="caution">
    <text evidence="1">The sequence shown here is derived from an EMBL/GenBank/DDBJ whole genome shotgun (WGS) entry which is preliminary data.</text>
</comment>
<sequence>MQFSHTYEISAPASAVATVLMSEELANRRLAALHTQPSSFTPGAERAVMTVQVSTDQLPAQAQRFLSSGLAASIVFTRSGNDVAAQLEAKLPVHASADFQVSGSGPATVTVTGEVRVSIPFVGKKIEEKVAQYAAKVVEHDAALIREIIAQG</sequence>